<evidence type="ECO:0000259" key="3">
    <source>
        <dbReference type="PROSITE" id="PS51352"/>
    </source>
</evidence>
<organism evidence="4 5">
    <name type="scientific">Rhodobaculum claviforme</name>
    <dbReference type="NCBI Taxonomy" id="1549854"/>
    <lineage>
        <taxon>Bacteria</taxon>
        <taxon>Pseudomonadati</taxon>
        <taxon>Pseudomonadota</taxon>
        <taxon>Alphaproteobacteria</taxon>
        <taxon>Rhodobacterales</taxon>
        <taxon>Paracoccaceae</taxon>
        <taxon>Rhodobaculum</taxon>
    </lineage>
</organism>
<dbReference type="PANTHER" id="PTHR13887">
    <property type="entry name" value="GLUTATHIONE S-TRANSFERASE KAPPA"/>
    <property type="match status" value="1"/>
</dbReference>
<protein>
    <submittedName>
        <fullName evidence="4">Thiol-disulfide oxidoreductase</fullName>
    </submittedName>
</protein>
<comment type="function">
    <text evidence="1">May be required for disulfide bond formation in some proteins.</text>
</comment>
<feature type="domain" description="Thioredoxin" evidence="3">
    <location>
        <begin position="24"/>
        <end position="157"/>
    </location>
</feature>
<dbReference type="PROSITE" id="PS51352">
    <property type="entry name" value="THIOREDOXIN_2"/>
    <property type="match status" value="1"/>
</dbReference>
<reference evidence="4" key="1">
    <citation type="submission" date="2017-05" db="EMBL/GenBank/DDBJ databases">
        <authorList>
            <person name="Imhoff J.F."/>
            <person name="Rahn T."/>
            <person name="Kuenzel S."/>
            <person name="Neulinger S.C."/>
        </authorList>
    </citation>
    <scope>NUCLEOTIDE SEQUENCE</scope>
    <source>
        <strain evidence="4">LMG 28126</strain>
    </source>
</reference>
<comment type="similarity">
    <text evidence="2">Belongs to the thioredoxin family. DsbA subfamily.</text>
</comment>
<proteinExistence type="inferred from homology"/>
<dbReference type="PANTHER" id="PTHR13887:SF56">
    <property type="entry name" value="THIOREDOXIN-LIKE REDUCTASE RV2466C"/>
    <property type="match status" value="1"/>
</dbReference>
<gene>
    <name evidence="4" type="ORF">CCR87_02690</name>
</gene>
<comment type="caution">
    <text evidence="4">The sequence shown here is derived from an EMBL/GenBank/DDBJ whole genome shotgun (WGS) entry which is preliminary data.</text>
</comment>
<sequence length="223" mass="24019">MIRRLAPAAIALAVAGGVGWWALAPSGTPALPSVAGPAAAQSAGPAEFERVPDMALGDADAPVTVIEYASFTCPHCATFHSNVLPQLKAAHIDTGNVRWIKREVYFDRPGLWAAMLARCGDDSRYFPMVDLLYQSQRDWAGSSDPAAIAEELRRLGRRTGLSNEEVDACLQDAEQAQAMVAVYQHHATEHGITSTPSFVIDGELHQNMGFQAFSDLIESRLGD</sequence>
<evidence type="ECO:0000256" key="2">
    <source>
        <dbReference type="ARBA" id="ARBA00005791"/>
    </source>
</evidence>
<dbReference type="InterPro" id="IPR012336">
    <property type="entry name" value="Thioredoxin-like_fold"/>
</dbReference>
<evidence type="ECO:0000313" key="4">
    <source>
        <dbReference type="EMBL" id="MBK5926270.1"/>
    </source>
</evidence>
<dbReference type="InterPro" id="IPR036249">
    <property type="entry name" value="Thioredoxin-like_sf"/>
</dbReference>
<keyword evidence="5" id="KW-1185">Reference proteome</keyword>
<dbReference type="Gene3D" id="3.40.30.10">
    <property type="entry name" value="Glutaredoxin"/>
    <property type="match status" value="1"/>
</dbReference>
<dbReference type="Proteomes" id="UP000706333">
    <property type="component" value="Unassembled WGS sequence"/>
</dbReference>
<accession>A0A934TH15</accession>
<name>A0A934TH15_9RHOB</name>
<dbReference type="Pfam" id="PF13462">
    <property type="entry name" value="Thioredoxin_4"/>
    <property type="match status" value="1"/>
</dbReference>
<dbReference type="EMBL" id="NHSD01000114">
    <property type="protein sequence ID" value="MBK5926270.1"/>
    <property type="molecule type" value="Genomic_DNA"/>
</dbReference>
<reference evidence="4" key="2">
    <citation type="journal article" date="2020" name="Microorganisms">
        <title>Osmotic Adaptation and Compatible Solute Biosynthesis of Phototrophic Bacteria as Revealed from Genome Analyses.</title>
        <authorList>
            <person name="Imhoff J.F."/>
            <person name="Rahn T."/>
            <person name="Kunzel S."/>
            <person name="Keller A."/>
            <person name="Neulinger S.C."/>
        </authorList>
    </citation>
    <scope>NUCLEOTIDE SEQUENCE</scope>
    <source>
        <strain evidence="4">LMG 28126</strain>
    </source>
</reference>
<dbReference type="InterPro" id="IPR013766">
    <property type="entry name" value="Thioredoxin_domain"/>
</dbReference>
<evidence type="ECO:0000256" key="1">
    <source>
        <dbReference type="ARBA" id="ARBA00003565"/>
    </source>
</evidence>
<dbReference type="RefSeq" id="WP_201155943.1">
    <property type="nucleotide sequence ID" value="NZ_NHSD01000114.1"/>
</dbReference>
<dbReference type="SUPFAM" id="SSF52833">
    <property type="entry name" value="Thioredoxin-like"/>
    <property type="match status" value="1"/>
</dbReference>
<dbReference type="AlphaFoldDB" id="A0A934TH15"/>
<evidence type="ECO:0000313" key="5">
    <source>
        <dbReference type="Proteomes" id="UP000706333"/>
    </source>
</evidence>